<comment type="caution">
    <text evidence="2">The sequence shown here is derived from an EMBL/GenBank/DDBJ whole genome shotgun (WGS) entry which is preliminary data.</text>
</comment>
<feature type="signal peptide" evidence="1">
    <location>
        <begin position="1"/>
        <end position="17"/>
    </location>
</feature>
<evidence type="ECO:0000313" key="3">
    <source>
        <dbReference type="Proteomes" id="UP000663853"/>
    </source>
</evidence>
<dbReference type="EMBL" id="CAJMXA010002882">
    <property type="protein sequence ID" value="CAE6488548.1"/>
    <property type="molecule type" value="Genomic_DNA"/>
</dbReference>
<evidence type="ECO:0000313" key="2">
    <source>
        <dbReference type="EMBL" id="CAE6488548.1"/>
    </source>
</evidence>
<dbReference type="AlphaFoldDB" id="A0A8H3CM39"/>
<reference evidence="2" key="1">
    <citation type="submission" date="2021-01" db="EMBL/GenBank/DDBJ databases">
        <authorList>
            <person name="Kaushik A."/>
        </authorList>
    </citation>
    <scope>NUCLEOTIDE SEQUENCE</scope>
    <source>
        <strain evidence="2">AG6-10EEA</strain>
    </source>
</reference>
<proteinExistence type="predicted"/>
<feature type="chain" id="PRO_5034082296" evidence="1">
    <location>
        <begin position="18"/>
        <end position="87"/>
    </location>
</feature>
<organism evidence="2 3">
    <name type="scientific">Rhizoctonia solani</name>
    <dbReference type="NCBI Taxonomy" id="456999"/>
    <lineage>
        <taxon>Eukaryota</taxon>
        <taxon>Fungi</taxon>
        <taxon>Dikarya</taxon>
        <taxon>Basidiomycota</taxon>
        <taxon>Agaricomycotina</taxon>
        <taxon>Agaricomycetes</taxon>
        <taxon>Cantharellales</taxon>
        <taxon>Ceratobasidiaceae</taxon>
        <taxon>Rhizoctonia</taxon>
    </lineage>
</organism>
<gene>
    <name evidence="2" type="ORF">RDB_LOCUS98251</name>
</gene>
<accession>A0A8H3CM39</accession>
<protein>
    <submittedName>
        <fullName evidence="2">Uncharacterized protein</fullName>
    </submittedName>
</protein>
<dbReference type="Proteomes" id="UP000663853">
    <property type="component" value="Unassembled WGS sequence"/>
</dbReference>
<sequence length="87" mass="9494">MRFTSFIVLSVVAATLGAPSAMRREQVNGNVYFCTEKDFKGKCGLTPPVDEKNCQGSNIGGWIKNPVNDLSVYGFNKIASSFQCKNP</sequence>
<keyword evidence="1" id="KW-0732">Signal</keyword>
<evidence type="ECO:0000256" key="1">
    <source>
        <dbReference type="SAM" id="SignalP"/>
    </source>
</evidence>
<name>A0A8H3CM39_9AGAM</name>